<reference evidence="1 2" key="1">
    <citation type="submission" date="2019-10" db="EMBL/GenBank/DDBJ databases">
        <title>Whole genome shotgun sequence of Acrocarpospora corrugata NBRC 13972.</title>
        <authorList>
            <person name="Ichikawa N."/>
            <person name="Kimura A."/>
            <person name="Kitahashi Y."/>
            <person name="Komaki H."/>
            <person name="Oguchi A."/>
        </authorList>
    </citation>
    <scope>NUCLEOTIDE SEQUENCE [LARGE SCALE GENOMIC DNA]</scope>
    <source>
        <strain evidence="1 2">NBRC 13972</strain>
    </source>
</reference>
<organism evidence="1 2">
    <name type="scientific">Acrocarpospora corrugata</name>
    <dbReference type="NCBI Taxonomy" id="35763"/>
    <lineage>
        <taxon>Bacteria</taxon>
        <taxon>Bacillati</taxon>
        <taxon>Actinomycetota</taxon>
        <taxon>Actinomycetes</taxon>
        <taxon>Streptosporangiales</taxon>
        <taxon>Streptosporangiaceae</taxon>
        <taxon>Acrocarpospora</taxon>
    </lineage>
</organism>
<comment type="caution">
    <text evidence="1">The sequence shown here is derived from an EMBL/GenBank/DDBJ whole genome shotgun (WGS) entry which is preliminary data.</text>
</comment>
<dbReference type="AlphaFoldDB" id="A0A5M3WDH9"/>
<protein>
    <submittedName>
        <fullName evidence="1">Uncharacterized protein</fullName>
    </submittedName>
</protein>
<proteinExistence type="predicted"/>
<dbReference type="OrthoDB" id="3536252at2"/>
<evidence type="ECO:0000313" key="2">
    <source>
        <dbReference type="Proteomes" id="UP000334990"/>
    </source>
</evidence>
<dbReference type="Proteomes" id="UP000334990">
    <property type="component" value="Unassembled WGS sequence"/>
</dbReference>
<sequence>MTHAITHPDLSRLRGGALAWAVLDFIKTLPGPDAAKGPISHAPESWRSQRGMCFAGWTAELTGGIWYTKSTDWLNDYLIARKDDPPLSTHLAQQFDDLTSDSLPRVRDLWRFWILVTREVRGGSDLIHSDRVEAVGVIEFDEGADAKQPKRIIHASKRAAHLLDLGTDDPLHHPLFGSFNTIENLEYQLYGLYRSRSDHSPA</sequence>
<keyword evidence="2" id="KW-1185">Reference proteome</keyword>
<name>A0A5M3WDH9_9ACTN</name>
<evidence type="ECO:0000313" key="1">
    <source>
        <dbReference type="EMBL" id="GES06389.1"/>
    </source>
</evidence>
<dbReference type="EMBL" id="BLAD01000162">
    <property type="protein sequence ID" value="GES06389.1"/>
    <property type="molecule type" value="Genomic_DNA"/>
</dbReference>
<gene>
    <name evidence="1" type="ORF">Acor_84580</name>
</gene>
<dbReference type="RefSeq" id="WP_155342298.1">
    <property type="nucleotide sequence ID" value="NZ_BAAABN010000048.1"/>
</dbReference>
<accession>A0A5M3WDH9</accession>